<dbReference type="InterPro" id="IPR036460">
    <property type="entry name" value="Cu_amine_oxidase_C_sf"/>
</dbReference>
<organism evidence="1 2">
    <name type="scientific">Kitasatospora cinereorecta</name>
    <dbReference type="NCBI Taxonomy" id="285560"/>
    <lineage>
        <taxon>Bacteria</taxon>
        <taxon>Bacillati</taxon>
        <taxon>Actinomycetota</taxon>
        <taxon>Actinomycetes</taxon>
        <taxon>Kitasatosporales</taxon>
        <taxon>Streptomycetaceae</taxon>
        <taxon>Kitasatospora</taxon>
    </lineage>
</organism>
<gene>
    <name evidence="1" type="ORF">ACFPZF_29365</name>
</gene>
<dbReference type="Gene3D" id="2.70.98.20">
    <property type="entry name" value="Copper amine oxidase, catalytic domain"/>
    <property type="match status" value="1"/>
</dbReference>
<sequence>MTVSGNVQWPPEAPVWRFAWQMVDGDTEAIAFYDLYFKDRLVMHKASLPMIRVQYDGPAGPYKDQLSTFNMPGTVNVYEGSPNPAFRFLVVESYHEIGHYRLTNRWIFRNDGIILPQLLSAGLQAPYNHRHHVYWRFDFDVVGASNNLALEHLPVGTDWGWGPGWLPYTVEAQAAHSPRSTYAVLNKGNPFGHLMGYMIAPGPFDGAADAFGRIDAAVMAYHGPEDLRGRLGSPYDDQLATQVNGENIDGADVVLWWCAHLVHNASEGGDEVHICGPILQPFGYP</sequence>
<name>A0ABW0VKW0_9ACTN</name>
<dbReference type="SUPFAM" id="SSF49998">
    <property type="entry name" value="Amine oxidase catalytic domain"/>
    <property type="match status" value="1"/>
</dbReference>
<keyword evidence="2" id="KW-1185">Reference proteome</keyword>
<protein>
    <recommendedName>
        <fullName evidence="3">Copper amine oxidase catalytic domain-containing protein</fullName>
    </recommendedName>
</protein>
<evidence type="ECO:0000313" key="2">
    <source>
        <dbReference type="Proteomes" id="UP001596066"/>
    </source>
</evidence>
<evidence type="ECO:0000313" key="1">
    <source>
        <dbReference type="EMBL" id="MFC5645444.1"/>
    </source>
</evidence>
<evidence type="ECO:0008006" key="3">
    <source>
        <dbReference type="Google" id="ProtNLM"/>
    </source>
</evidence>
<reference evidence="2" key="1">
    <citation type="journal article" date="2019" name="Int. J. Syst. Evol. Microbiol.">
        <title>The Global Catalogue of Microorganisms (GCM) 10K type strain sequencing project: providing services to taxonomists for standard genome sequencing and annotation.</title>
        <authorList>
            <consortium name="The Broad Institute Genomics Platform"/>
            <consortium name="The Broad Institute Genome Sequencing Center for Infectious Disease"/>
            <person name="Wu L."/>
            <person name="Ma J."/>
        </authorList>
    </citation>
    <scope>NUCLEOTIDE SEQUENCE [LARGE SCALE GENOMIC DNA]</scope>
    <source>
        <strain evidence="2">CGMCC 4.1622</strain>
    </source>
</reference>
<dbReference type="Proteomes" id="UP001596066">
    <property type="component" value="Unassembled WGS sequence"/>
</dbReference>
<proteinExistence type="predicted"/>
<comment type="caution">
    <text evidence="1">The sequence shown here is derived from an EMBL/GenBank/DDBJ whole genome shotgun (WGS) entry which is preliminary data.</text>
</comment>
<accession>A0ABW0VKW0</accession>
<dbReference type="EMBL" id="JBHSOC010000070">
    <property type="protein sequence ID" value="MFC5645444.1"/>
    <property type="molecule type" value="Genomic_DNA"/>
</dbReference>
<dbReference type="RefSeq" id="WP_346148307.1">
    <property type="nucleotide sequence ID" value="NZ_BAAAUA010000047.1"/>
</dbReference>